<sequence>MTDTLHPITTEQLFDHARTHHAWQPRPVPEALLRRLYDLMKWGPTSANCSPARIVFVTSPEAKARLLPCLMEGNRAQTAAAPVTAILGMDMAFYEQLPRLFPHNPAARDWFAGNPELIATTALRNASLQGGYFILAARALGLDCGPMSGFDAAAVDAAFWAGTTVRTNFLCNLGYGDPAGLHPRGPRLGFDEACRIV</sequence>
<dbReference type="InterPro" id="IPR050461">
    <property type="entry name" value="Nitroreductase_HadB/RutE"/>
</dbReference>
<dbReference type="EC" id="1.-.-.-" evidence="5"/>
<dbReference type="InterPro" id="IPR023936">
    <property type="entry name" value="RutE-like"/>
</dbReference>
<dbReference type="GO" id="GO:0016491">
    <property type="term" value="F:oxidoreductase activity"/>
    <property type="evidence" value="ECO:0007669"/>
    <property type="project" value="UniProtKB-UniRule"/>
</dbReference>
<accession>A0A554WS21</accession>
<dbReference type="OrthoDB" id="9784375at2"/>
<protein>
    <recommendedName>
        <fullName evidence="5">Putative NADH dehydrogenase/NAD(P)H nitroreductase Tsedi_00668</fullName>
        <ecNumber evidence="5">1.-.-.-</ecNumber>
    </recommendedName>
</protein>
<keyword evidence="8" id="KW-1185">Reference proteome</keyword>
<comment type="cofactor">
    <cofactor evidence="5">
        <name>FMN</name>
        <dbReference type="ChEBI" id="CHEBI:58210"/>
    </cofactor>
</comment>
<dbReference type="InterPro" id="IPR000415">
    <property type="entry name" value="Nitroreductase-like"/>
</dbReference>
<dbReference type="EMBL" id="VJND01000003">
    <property type="protein sequence ID" value="TSE26370.1"/>
    <property type="molecule type" value="Genomic_DNA"/>
</dbReference>
<evidence type="ECO:0000256" key="1">
    <source>
        <dbReference type="ARBA" id="ARBA00022630"/>
    </source>
</evidence>
<keyword evidence="5" id="KW-0520">NAD</keyword>
<dbReference type="HAMAP" id="MF_01204">
    <property type="entry name" value="Oxidoreductase_RutE_HadB"/>
    <property type="match status" value="1"/>
</dbReference>
<dbReference type="PANTHER" id="PTHR43543:SF1">
    <property type="entry name" value="MALONIC SEMIALDEHYDE REDUCTASE RUTE-RELATED"/>
    <property type="match status" value="1"/>
</dbReference>
<dbReference type="SUPFAM" id="SSF55469">
    <property type="entry name" value="FMN-dependent nitroreductase-like"/>
    <property type="match status" value="1"/>
</dbReference>
<feature type="domain" description="Nitroreductase" evidence="6">
    <location>
        <begin position="18"/>
        <end position="159"/>
    </location>
</feature>
<dbReference type="CDD" id="cd02148">
    <property type="entry name" value="RutE-like"/>
    <property type="match status" value="1"/>
</dbReference>
<evidence type="ECO:0000259" key="6">
    <source>
        <dbReference type="Pfam" id="PF00881"/>
    </source>
</evidence>
<keyword evidence="1 5" id="KW-0285">Flavoprotein</keyword>
<organism evidence="7 8">
    <name type="scientific">Tepidimonas sediminis</name>
    <dbReference type="NCBI Taxonomy" id="2588941"/>
    <lineage>
        <taxon>Bacteria</taxon>
        <taxon>Pseudomonadati</taxon>
        <taxon>Pseudomonadota</taxon>
        <taxon>Betaproteobacteria</taxon>
        <taxon>Burkholderiales</taxon>
        <taxon>Tepidimonas</taxon>
    </lineage>
</organism>
<dbReference type="AlphaFoldDB" id="A0A554WS21"/>
<dbReference type="InterPro" id="IPR029479">
    <property type="entry name" value="Nitroreductase"/>
</dbReference>
<gene>
    <name evidence="7" type="primary">rutE</name>
    <name evidence="7" type="ORF">Tsedi_00668</name>
</gene>
<dbReference type="Gene3D" id="3.40.109.10">
    <property type="entry name" value="NADH Oxidase"/>
    <property type="match status" value="1"/>
</dbReference>
<keyword evidence="2 5" id="KW-0288">FMN</keyword>
<proteinExistence type="inferred from homology"/>
<name>A0A554WS21_9BURK</name>
<evidence type="ECO:0000313" key="7">
    <source>
        <dbReference type="EMBL" id="TSE26370.1"/>
    </source>
</evidence>
<evidence type="ECO:0000256" key="5">
    <source>
        <dbReference type="HAMAP-Rule" id="MF_01204"/>
    </source>
</evidence>
<dbReference type="Proteomes" id="UP000320225">
    <property type="component" value="Unassembled WGS sequence"/>
</dbReference>
<dbReference type="NCBIfam" id="NF003768">
    <property type="entry name" value="PRK05365.1"/>
    <property type="match status" value="1"/>
</dbReference>
<dbReference type="PANTHER" id="PTHR43543">
    <property type="entry name" value="MALONIC SEMIALDEHYDE REDUCTASE RUTE-RELATED"/>
    <property type="match status" value="1"/>
</dbReference>
<evidence type="ECO:0000313" key="8">
    <source>
        <dbReference type="Proteomes" id="UP000320225"/>
    </source>
</evidence>
<dbReference type="RefSeq" id="WP_143893616.1">
    <property type="nucleotide sequence ID" value="NZ_VJND01000003.1"/>
</dbReference>
<reference evidence="7 8" key="1">
    <citation type="submission" date="2019-07" db="EMBL/GenBank/DDBJ databases">
        <title>Tepidimonas sediminis YIM 72259 draft genome.</title>
        <authorList>
            <person name="Da Costa M.S."/>
            <person name="Froufe H.J.C."/>
            <person name="Egas C."/>
            <person name="Albuquerque L."/>
        </authorList>
    </citation>
    <scope>NUCLEOTIDE SEQUENCE [LARGE SCALE GENOMIC DNA]</scope>
    <source>
        <strain evidence="7 8">YIM 72259</strain>
    </source>
</reference>
<evidence type="ECO:0000256" key="3">
    <source>
        <dbReference type="ARBA" id="ARBA00022857"/>
    </source>
</evidence>
<keyword evidence="3 5" id="KW-0521">NADP</keyword>
<comment type="similarity">
    <text evidence="5">Belongs to the nitroreductase family. HadB/RutE subfamily.</text>
</comment>
<dbReference type="Pfam" id="PF00881">
    <property type="entry name" value="Nitroreductase"/>
    <property type="match status" value="1"/>
</dbReference>
<evidence type="ECO:0000256" key="4">
    <source>
        <dbReference type="ARBA" id="ARBA00023002"/>
    </source>
</evidence>
<keyword evidence="4 5" id="KW-0560">Oxidoreductase</keyword>
<comment type="caution">
    <text evidence="7">The sequence shown here is derived from an EMBL/GenBank/DDBJ whole genome shotgun (WGS) entry which is preliminary data.</text>
</comment>
<evidence type="ECO:0000256" key="2">
    <source>
        <dbReference type="ARBA" id="ARBA00022643"/>
    </source>
</evidence>